<comment type="caution">
    <text evidence="1">The sequence shown here is derived from an EMBL/GenBank/DDBJ whole genome shotgun (WGS) entry which is preliminary data.</text>
</comment>
<evidence type="ECO:0000313" key="1">
    <source>
        <dbReference type="EMBL" id="OAD19724.1"/>
    </source>
</evidence>
<name>A0A176RVF6_9GAMM</name>
<proteinExistence type="predicted"/>
<organism evidence="1 2">
    <name type="scientific">Candidatus Thiomargarita nelsonii</name>
    <dbReference type="NCBI Taxonomy" id="1003181"/>
    <lineage>
        <taxon>Bacteria</taxon>
        <taxon>Pseudomonadati</taxon>
        <taxon>Pseudomonadota</taxon>
        <taxon>Gammaproteobacteria</taxon>
        <taxon>Thiotrichales</taxon>
        <taxon>Thiotrichaceae</taxon>
        <taxon>Thiomargarita</taxon>
    </lineage>
</organism>
<keyword evidence="2" id="KW-1185">Reference proteome</keyword>
<reference evidence="1 2" key="1">
    <citation type="submission" date="2016-05" db="EMBL/GenBank/DDBJ databases">
        <title>Single-cell genome of chain-forming Candidatus Thiomargarita nelsonii and comparison to other large sulfur-oxidizing bacteria.</title>
        <authorList>
            <person name="Winkel M."/>
            <person name="Salman V."/>
            <person name="Woyke T."/>
            <person name="Schulz-Vogt H."/>
            <person name="Richter M."/>
            <person name="Flood B."/>
            <person name="Bailey J."/>
            <person name="Amann R."/>
            <person name="Mussmann M."/>
        </authorList>
    </citation>
    <scope>NUCLEOTIDE SEQUENCE [LARGE SCALE GENOMIC DNA]</scope>
    <source>
        <strain evidence="1 2">THI036</strain>
    </source>
</reference>
<dbReference type="AlphaFoldDB" id="A0A176RVF6"/>
<evidence type="ECO:0000313" key="2">
    <source>
        <dbReference type="Proteomes" id="UP000076962"/>
    </source>
</evidence>
<accession>A0A176RVF6</accession>
<protein>
    <submittedName>
        <fullName evidence="1">Uncharacterized protein</fullName>
    </submittedName>
</protein>
<gene>
    <name evidence="1" type="ORF">THIOM_004622</name>
</gene>
<dbReference type="Proteomes" id="UP000076962">
    <property type="component" value="Unassembled WGS sequence"/>
</dbReference>
<sequence length="42" mass="4640">MLQKTKFVTLQDSYHGETLGTLAVGDVAQNEVAVPLCETYLR</sequence>
<dbReference type="EMBL" id="LUTY01002687">
    <property type="protein sequence ID" value="OAD19724.1"/>
    <property type="molecule type" value="Genomic_DNA"/>
</dbReference>